<dbReference type="SUPFAM" id="SSF51197">
    <property type="entry name" value="Clavaminate synthase-like"/>
    <property type="match status" value="1"/>
</dbReference>
<name>A0AAV1XM18_LUPLU</name>
<evidence type="ECO:0000259" key="4">
    <source>
        <dbReference type="PROSITE" id="PS51471"/>
    </source>
</evidence>
<evidence type="ECO:0000256" key="1">
    <source>
        <dbReference type="ARBA" id="ARBA00022723"/>
    </source>
</evidence>
<dbReference type="InterPro" id="IPR050231">
    <property type="entry name" value="Iron_ascorbate_oxido_reductase"/>
</dbReference>
<dbReference type="Gene3D" id="2.60.120.330">
    <property type="entry name" value="B-lactam Antibiotic, Isopenicillin N Synthase, Chain"/>
    <property type="match status" value="1"/>
</dbReference>
<sequence>MDYEPPFLDTYKTLLQENTGDSKDDFCSMLETFELPMIDLGRLNLEHHEREECLKEITETAMEWGFFQVVSHGISQELLEKMHSEQMKVFYEPFVKKCTEAVFGLSSKTYRWGNPCVTNLRQLSWSEAFHFSMTDISRMEQHKNLRECIEAYATRVANLAQSLAEILGQKVNINSSYFRENCLLKSASIRLNRYPTCPLSPKVYGLVPHSDTSFLTIVHQDQVGGLELVKDGKWVAVKPNPQALVVNIGDLFQALSNDVYKSIKHRVAAAEKVERISTAFFYLPSEVAMIQSCNYREFNLKEYIQQNEQDVKQTGNKVGLSRFLV</sequence>
<dbReference type="PROSITE" id="PS51471">
    <property type="entry name" value="FE2OG_OXY"/>
    <property type="match status" value="1"/>
</dbReference>
<protein>
    <recommendedName>
        <fullName evidence="4">Fe2OG dioxygenase domain-containing protein</fullName>
    </recommendedName>
</protein>
<dbReference type="GO" id="GO:0046872">
    <property type="term" value="F:metal ion binding"/>
    <property type="evidence" value="ECO:0007669"/>
    <property type="project" value="UniProtKB-KW"/>
</dbReference>
<evidence type="ECO:0000313" key="6">
    <source>
        <dbReference type="Proteomes" id="UP001497480"/>
    </source>
</evidence>
<comment type="similarity">
    <text evidence="3">Belongs to the iron/ascorbate-dependent oxidoreductase family.</text>
</comment>
<dbReference type="InterPro" id="IPR027443">
    <property type="entry name" value="IPNS-like_sf"/>
</dbReference>
<evidence type="ECO:0000256" key="2">
    <source>
        <dbReference type="ARBA" id="ARBA00023004"/>
    </source>
</evidence>
<proteinExistence type="inferred from homology"/>
<dbReference type="EMBL" id="CAXHTB010000016">
    <property type="protein sequence ID" value="CAL0322714.1"/>
    <property type="molecule type" value="Genomic_DNA"/>
</dbReference>
<gene>
    <name evidence="5" type="ORF">LLUT_LOCUS23774</name>
</gene>
<comment type="caution">
    <text evidence="5">The sequence shown here is derived from an EMBL/GenBank/DDBJ whole genome shotgun (WGS) entry which is preliminary data.</text>
</comment>
<dbReference type="InterPro" id="IPR044861">
    <property type="entry name" value="IPNS-like_FE2OG_OXY"/>
</dbReference>
<dbReference type="Pfam" id="PF03171">
    <property type="entry name" value="2OG-FeII_Oxy"/>
    <property type="match status" value="1"/>
</dbReference>
<feature type="domain" description="Fe2OG dioxygenase" evidence="4">
    <location>
        <begin position="185"/>
        <end position="284"/>
    </location>
</feature>
<dbReference type="Proteomes" id="UP001497480">
    <property type="component" value="Unassembled WGS sequence"/>
</dbReference>
<dbReference type="InterPro" id="IPR026992">
    <property type="entry name" value="DIOX_N"/>
</dbReference>
<evidence type="ECO:0000313" key="5">
    <source>
        <dbReference type="EMBL" id="CAL0322714.1"/>
    </source>
</evidence>
<dbReference type="InterPro" id="IPR005123">
    <property type="entry name" value="Oxoglu/Fe-dep_dioxygenase_dom"/>
</dbReference>
<dbReference type="AlphaFoldDB" id="A0AAV1XM18"/>
<dbReference type="Pfam" id="PF14226">
    <property type="entry name" value="DIOX_N"/>
    <property type="match status" value="1"/>
</dbReference>
<keyword evidence="3" id="KW-0560">Oxidoreductase</keyword>
<organism evidence="5 6">
    <name type="scientific">Lupinus luteus</name>
    <name type="common">European yellow lupine</name>
    <dbReference type="NCBI Taxonomy" id="3873"/>
    <lineage>
        <taxon>Eukaryota</taxon>
        <taxon>Viridiplantae</taxon>
        <taxon>Streptophyta</taxon>
        <taxon>Embryophyta</taxon>
        <taxon>Tracheophyta</taxon>
        <taxon>Spermatophyta</taxon>
        <taxon>Magnoliopsida</taxon>
        <taxon>eudicotyledons</taxon>
        <taxon>Gunneridae</taxon>
        <taxon>Pentapetalae</taxon>
        <taxon>rosids</taxon>
        <taxon>fabids</taxon>
        <taxon>Fabales</taxon>
        <taxon>Fabaceae</taxon>
        <taxon>Papilionoideae</taxon>
        <taxon>50 kb inversion clade</taxon>
        <taxon>genistoids sensu lato</taxon>
        <taxon>core genistoids</taxon>
        <taxon>Genisteae</taxon>
        <taxon>Lupinus</taxon>
    </lineage>
</organism>
<dbReference type="PANTHER" id="PTHR47990">
    <property type="entry name" value="2-OXOGLUTARATE (2OG) AND FE(II)-DEPENDENT OXYGENASE SUPERFAMILY PROTEIN-RELATED"/>
    <property type="match status" value="1"/>
</dbReference>
<keyword evidence="6" id="KW-1185">Reference proteome</keyword>
<accession>A0AAV1XM18</accession>
<evidence type="ECO:0000256" key="3">
    <source>
        <dbReference type="RuleBase" id="RU003682"/>
    </source>
</evidence>
<keyword evidence="2 3" id="KW-0408">Iron</keyword>
<keyword evidence="1 3" id="KW-0479">Metal-binding</keyword>
<dbReference type="GO" id="GO:0016491">
    <property type="term" value="F:oxidoreductase activity"/>
    <property type="evidence" value="ECO:0007669"/>
    <property type="project" value="UniProtKB-KW"/>
</dbReference>
<reference evidence="5 6" key="1">
    <citation type="submission" date="2024-03" db="EMBL/GenBank/DDBJ databases">
        <authorList>
            <person name="Martinez-Hernandez J."/>
        </authorList>
    </citation>
    <scope>NUCLEOTIDE SEQUENCE [LARGE SCALE GENOMIC DNA]</scope>
</reference>